<evidence type="ECO:0000259" key="1">
    <source>
        <dbReference type="Pfam" id="PF04149"/>
    </source>
</evidence>
<dbReference type="EMBL" id="JBGEHV010000026">
    <property type="protein sequence ID" value="MEY8040761.1"/>
    <property type="molecule type" value="Genomic_DNA"/>
</dbReference>
<dbReference type="RefSeq" id="WP_345365201.1">
    <property type="nucleotide sequence ID" value="NZ_BAABII010000013.1"/>
</dbReference>
<accession>A0ABV4CI97</accession>
<keyword evidence="3" id="KW-1185">Reference proteome</keyword>
<reference evidence="2 3" key="1">
    <citation type="submission" date="2024-08" db="EMBL/GenBank/DDBJ databases">
        <title>Genome mining of Saccharopolyspora cebuensis PGLac3 from Nigerian medicinal plant.</title>
        <authorList>
            <person name="Ezeobiora C.E."/>
            <person name="Igbokwe N.H."/>
            <person name="Amin D.H."/>
            <person name="Mendie U.E."/>
        </authorList>
    </citation>
    <scope>NUCLEOTIDE SEQUENCE [LARGE SCALE GENOMIC DNA]</scope>
    <source>
        <strain evidence="2 3">PGLac3</strain>
    </source>
</reference>
<evidence type="ECO:0000313" key="3">
    <source>
        <dbReference type="Proteomes" id="UP001564626"/>
    </source>
</evidence>
<protein>
    <submittedName>
        <fullName evidence="2">DUF397 domain-containing protein</fullName>
    </submittedName>
</protein>
<name>A0ABV4CI97_9PSEU</name>
<feature type="domain" description="DUF397" evidence="1">
    <location>
        <begin position="5"/>
        <end position="55"/>
    </location>
</feature>
<proteinExistence type="predicted"/>
<dbReference type="InterPro" id="IPR007278">
    <property type="entry name" value="DUF397"/>
</dbReference>
<comment type="caution">
    <text evidence="2">The sequence shown here is derived from an EMBL/GenBank/DDBJ whole genome shotgun (WGS) entry which is preliminary data.</text>
</comment>
<evidence type="ECO:0000313" key="2">
    <source>
        <dbReference type="EMBL" id="MEY8040761.1"/>
    </source>
</evidence>
<dbReference type="Pfam" id="PF04149">
    <property type="entry name" value="DUF397"/>
    <property type="match status" value="1"/>
</dbReference>
<organism evidence="2 3">
    <name type="scientific">Saccharopolyspora cebuensis</name>
    <dbReference type="NCBI Taxonomy" id="418759"/>
    <lineage>
        <taxon>Bacteria</taxon>
        <taxon>Bacillati</taxon>
        <taxon>Actinomycetota</taxon>
        <taxon>Actinomycetes</taxon>
        <taxon>Pseudonocardiales</taxon>
        <taxon>Pseudonocardiaceae</taxon>
        <taxon>Saccharopolyspora</taxon>
    </lineage>
</organism>
<sequence length="63" mass="6581">MSPRAGWRRSSYSDNGANCVEVAFVGGAVVARDSKDPAGPVLAFPRARWGAFLASLGDRSGGR</sequence>
<dbReference type="Proteomes" id="UP001564626">
    <property type="component" value="Unassembled WGS sequence"/>
</dbReference>
<gene>
    <name evidence="2" type="ORF">AB8O55_15240</name>
</gene>